<dbReference type="InterPro" id="IPR001387">
    <property type="entry name" value="Cro/C1-type_HTH"/>
</dbReference>
<evidence type="ECO:0000313" key="2">
    <source>
        <dbReference type="EMBL" id="EMM71404.1"/>
    </source>
</evidence>
<organism evidence="2 3">
    <name type="scientific">Leptospira weilii str. 2006001855</name>
    <dbReference type="NCBI Taxonomy" id="996804"/>
    <lineage>
        <taxon>Bacteria</taxon>
        <taxon>Pseudomonadati</taxon>
        <taxon>Spirochaetota</taxon>
        <taxon>Spirochaetia</taxon>
        <taxon>Leptospirales</taxon>
        <taxon>Leptospiraceae</taxon>
        <taxon>Leptospira</taxon>
    </lineage>
</organism>
<dbReference type="InterPro" id="IPR010982">
    <property type="entry name" value="Lambda_DNA-bd_dom_sf"/>
</dbReference>
<dbReference type="InterPro" id="IPR039060">
    <property type="entry name" value="Antitox_HigA"/>
</dbReference>
<dbReference type="Proteomes" id="UP000012101">
    <property type="component" value="Unassembled WGS sequence"/>
</dbReference>
<dbReference type="GO" id="GO:0001046">
    <property type="term" value="F:core promoter sequence-specific DNA binding"/>
    <property type="evidence" value="ECO:0007669"/>
    <property type="project" value="TreeGrafter"/>
</dbReference>
<dbReference type="GO" id="GO:0006355">
    <property type="term" value="P:regulation of DNA-templated transcription"/>
    <property type="evidence" value="ECO:0007669"/>
    <property type="project" value="InterPro"/>
</dbReference>
<dbReference type="PROSITE" id="PS50943">
    <property type="entry name" value="HTH_CROC1"/>
    <property type="match status" value="1"/>
</dbReference>
<dbReference type="CDD" id="cd00093">
    <property type="entry name" value="HTH_XRE"/>
    <property type="match status" value="1"/>
</dbReference>
<evidence type="ECO:0000313" key="3">
    <source>
        <dbReference type="Proteomes" id="UP000012101"/>
    </source>
</evidence>
<dbReference type="PANTHER" id="PTHR40455">
    <property type="entry name" value="ANTITOXIN HIGA"/>
    <property type="match status" value="1"/>
</dbReference>
<dbReference type="Pfam" id="PF01381">
    <property type="entry name" value="HTH_3"/>
    <property type="match status" value="1"/>
</dbReference>
<dbReference type="PANTHER" id="PTHR40455:SF1">
    <property type="entry name" value="ANTITOXIN HIGA"/>
    <property type="match status" value="1"/>
</dbReference>
<dbReference type="SMART" id="SM00530">
    <property type="entry name" value="HTH_XRE"/>
    <property type="match status" value="1"/>
</dbReference>
<accession>M6FMP9</accession>
<dbReference type="EMBL" id="AFJM02000053">
    <property type="protein sequence ID" value="EMM71404.1"/>
    <property type="molecule type" value="Genomic_DNA"/>
</dbReference>
<dbReference type="Gene3D" id="1.10.260.40">
    <property type="entry name" value="lambda repressor-like DNA-binding domains"/>
    <property type="match status" value="1"/>
</dbReference>
<keyword evidence="2" id="KW-0238">DNA-binding</keyword>
<sequence length="80" mass="9149">METIGNIIESYEFDHFIEIESDPIEILKSLMEEHGLSQKDMKELGSQGVVSEILNGKRELNVRQIKVLSKRFNVSPAVFI</sequence>
<name>M6FMP9_9LEPT</name>
<reference evidence="2 3" key="1">
    <citation type="submission" date="2013-01" db="EMBL/GenBank/DDBJ databases">
        <authorList>
            <person name="Harkins D.M."/>
            <person name="Durkin A.S."/>
            <person name="Brinkac L.M."/>
            <person name="Haft D.H."/>
            <person name="Selengut J.D."/>
            <person name="Sanka R."/>
            <person name="DePew J."/>
            <person name="Purushe J."/>
            <person name="Hospenthal D.R."/>
            <person name="Murray C.K."/>
            <person name="Pimentel G."/>
            <person name="Wasfy M."/>
            <person name="Vinetz J.M."/>
            <person name="Sutton G.G."/>
            <person name="Nierman W.C."/>
            <person name="Fouts D.E."/>
        </authorList>
    </citation>
    <scope>NUCLEOTIDE SEQUENCE [LARGE SCALE GENOMIC DNA]</scope>
    <source>
        <strain evidence="2 3">2006001855</strain>
    </source>
</reference>
<dbReference type="SUPFAM" id="SSF47413">
    <property type="entry name" value="lambda repressor-like DNA-binding domains"/>
    <property type="match status" value="1"/>
</dbReference>
<protein>
    <submittedName>
        <fullName evidence="2">DNA-binding helix-turn-helix protein</fullName>
    </submittedName>
</protein>
<gene>
    <name evidence="2" type="ORF">LEP1GSC038_0201</name>
</gene>
<comment type="caution">
    <text evidence="2">The sequence shown here is derived from an EMBL/GenBank/DDBJ whole genome shotgun (WGS) entry which is preliminary data.</text>
</comment>
<dbReference type="AlphaFoldDB" id="M6FMP9"/>
<feature type="domain" description="HTH cro/C1-type" evidence="1">
    <location>
        <begin position="27"/>
        <end position="79"/>
    </location>
</feature>
<evidence type="ECO:0000259" key="1">
    <source>
        <dbReference type="PROSITE" id="PS50943"/>
    </source>
</evidence>
<proteinExistence type="predicted"/>